<keyword evidence="3 6" id="KW-0812">Transmembrane</keyword>
<reference evidence="7 8" key="1">
    <citation type="submission" date="2023-07" db="EMBL/GenBank/DDBJ databases">
        <title>Genomic Encyclopedia of Type Strains, Phase IV (KMG-IV): sequencing the most valuable type-strain genomes for metagenomic binning, comparative biology and taxonomic classification.</title>
        <authorList>
            <person name="Goeker M."/>
        </authorList>
    </citation>
    <scope>NUCLEOTIDE SEQUENCE [LARGE SCALE GENOMIC DNA]</scope>
    <source>
        <strain evidence="7 8">DSM 5896</strain>
    </source>
</reference>
<feature type="transmembrane region" description="Helical" evidence="6">
    <location>
        <begin position="256"/>
        <end position="280"/>
    </location>
</feature>
<dbReference type="InterPro" id="IPR043428">
    <property type="entry name" value="LivM-like"/>
</dbReference>
<name>A0ABU0FJV4_9HYPH</name>
<keyword evidence="4 6" id="KW-1133">Transmembrane helix</keyword>
<evidence type="ECO:0000256" key="2">
    <source>
        <dbReference type="ARBA" id="ARBA00022475"/>
    </source>
</evidence>
<dbReference type="InterPro" id="IPR001851">
    <property type="entry name" value="ABC_transp_permease"/>
</dbReference>
<sequence length="358" mass="37358">MLKGALGAGAVAACALYAFLVVPAQGDMTTMINGSVYASYAVLALSLALIWGYGGILSFGQAAFFGLGGYAYAVAALNLGDTTMAAMIAVAVAAAAAAVLGYFMFWGRISDVYLGVITLTVSLILYRFLNQTAGEEWTIGVAPLGGFNGIPSTPILTPLGDPDNPLPPERIYVLAMAALLLAYVACRLLVATRFGQVVVAIRENELRAELLGYDSRLYKLGLFVFAGALAGVGGVLFANCVFVSPNMFNLQTNGQVIIWVIVGGLGTLAGPVVGCFLMLMLSTYLGTVGDAGGGWLDPNLILGVVLTVFVLVLRRGLLPMAGAAFDRLTAMRPFVARQIVAANTAADRDRRHGSGANR</sequence>
<keyword evidence="5 6" id="KW-0472">Membrane</keyword>
<gene>
    <name evidence="7" type="ORF">J3R73_004127</name>
</gene>
<evidence type="ECO:0000256" key="5">
    <source>
        <dbReference type="ARBA" id="ARBA00023136"/>
    </source>
</evidence>
<keyword evidence="2" id="KW-1003">Cell membrane</keyword>
<dbReference type="Proteomes" id="UP001237448">
    <property type="component" value="Unassembled WGS sequence"/>
</dbReference>
<evidence type="ECO:0000313" key="8">
    <source>
        <dbReference type="Proteomes" id="UP001237448"/>
    </source>
</evidence>
<dbReference type="PANTHER" id="PTHR30482:SF17">
    <property type="entry name" value="ABC TRANSPORTER ATP-BINDING PROTEIN"/>
    <property type="match status" value="1"/>
</dbReference>
<protein>
    <submittedName>
        <fullName evidence="7">Branched-chain amino acid transport system permease protein</fullName>
    </submittedName>
</protein>
<feature type="transmembrane region" description="Helical" evidence="6">
    <location>
        <begin position="300"/>
        <end position="317"/>
    </location>
</feature>
<feature type="transmembrane region" description="Helical" evidence="6">
    <location>
        <begin position="62"/>
        <end position="79"/>
    </location>
</feature>
<keyword evidence="8" id="KW-1185">Reference proteome</keyword>
<dbReference type="Pfam" id="PF02653">
    <property type="entry name" value="BPD_transp_2"/>
    <property type="match status" value="1"/>
</dbReference>
<evidence type="ECO:0000256" key="6">
    <source>
        <dbReference type="SAM" id="Phobius"/>
    </source>
</evidence>
<evidence type="ECO:0000313" key="7">
    <source>
        <dbReference type="EMBL" id="MDQ0394335.1"/>
    </source>
</evidence>
<comment type="subcellular location">
    <subcellularLocation>
        <location evidence="1">Cell membrane</location>
        <topology evidence="1">Multi-pass membrane protein</topology>
    </subcellularLocation>
</comment>
<feature type="transmembrane region" description="Helical" evidence="6">
    <location>
        <begin position="141"/>
        <end position="159"/>
    </location>
</feature>
<feature type="transmembrane region" description="Helical" evidence="6">
    <location>
        <begin position="36"/>
        <end position="55"/>
    </location>
</feature>
<feature type="transmembrane region" description="Helical" evidence="6">
    <location>
        <begin position="85"/>
        <end position="105"/>
    </location>
</feature>
<dbReference type="CDD" id="cd06581">
    <property type="entry name" value="TM_PBP1_LivM_like"/>
    <property type="match status" value="1"/>
</dbReference>
<evidence type="ECO:0000256" key="3">
    <source>
        <dbReference type="ARBA" id="ARBA00022692"/>
    </source>
</evidence>
<dbReference type="PANTHER" id="PTHR30482">
    <property type="entry name" value="HIGH-AFFINITY BRANCHED-CHAIN AMINO ACID TRANSPORT SYSTEM PERMEASE"/>
    <property type="match status" value="1"/>
</dbReference>
<proteinExistence type="predicted"/>
<comment type="caution">
    <text evidence="7">The sequence shown here is derived from an EMBL/GenBank/DDBJ whole genome shotgun (WGS) entry which is preliminary data.</text>
</comment>
<organism evidence="7 8">
    <name type="scientific">Labrys monachus</name>
    <dbReference type="NCBI Taxonomy" id="217067"/>
    <lineage>
        <taxon>Bacteria</taxon>
        <taxon>Pseudomonadati</taxon>
        <taxon>Pseudomonadota</taxon>
        <taxon>Alphaproteobacteria</taxon>
        <taxon>Hyphomicrobiales</taxon>
        <taxon>Xanthobacteraceae</taxon>
        <taxon>Labrys</taxon>
    </lineage>
</organism>
<dbReference type="EMBL" id="JAUSVK010000001">
    <property type="protein sequence ID" value="MDQ0394335.1"/>
    <property type="molecule type" value="Genomic_DNA"/>
</dbReference>
<evidence type="ECO:0000256" key="1">
    <source>
        <dbReference type="ARBA" id="ARBA00004651"/>
    </source>
</evidence>
<accession>A0ABU0FJV4</accession>
<dbReference type="RefSeq" id="WP_307431147.1">
    <property type="nucleotide sequence ID" value="NZ_JAUSVK010000001.1"/>
</dbReference>
<evidence type="ECO:0000256" key="4">
    <source>
        <dbReference type="ARBA" id="ARBA00022989"/>
    </source>
</evidence>
<feature type="transmembrane region" description="Helical" evidence="6">
    <location>
        <begin position="171"/>
        <end position="190"/>
    </location>
</feature>
<feature type="transmembrane region" description="Helical" evidence="6">
    <location>
        <begin position="112"/>
        <end position="129"/>
    </location>
</feature>
<feature type="transmembrane region" description="Helical" evidence="6">
    <location>
        <begin position="220"/>
        <end position="244"/>
    </location>
</feature>